<keyword evidence="4" id="KW-1185">Reference proteome</keyword>
<protein>
    <submittedName>
        <fullName evidence="3">DUF2807 domain-containing protein</fullName>
    </submittedName>
</protein>
<accession>A0A5B8VCA7</accession>
<evidence type="ECO:0000313" key="4">
    <source>
        <dbReference type="Proteomes" id="UP000321533"/>
    </source>
</evidence>
<organism evidence="3 4">
    <name type="scientific">Panacibacter ginsenosidivorans</name>
    <dbReference type="NCBI Taxonomy" id="1813871"/>
    <lineage>
        <taxon>Bacteria</taxon>
        <taxon>Pseudomonadati</taxon>
        <taxon>Bacteroidota</taxon>
        <taxon>Chitinophagia</taxon>
        <taxon>Chitinophagales</taxon>
        <taxon>Chitinophagaceae</taxon>
        <taxon>Panacibacter</taxon>
    </lineage>
</organism>
<dbReference type="KEGG" id="pgin:FRZ67_15445"/>
<evidence type="ECO:0000256" key="1">
    <source>
        <dbReference type="SAM" id="SignalP"/>
    </source>
</evidence>
<proteinExistence type="predicted"/>
<dbReference type="EMBL" id="CP042435">
    <property type="protein sequence ID" value="QEC68633.1"/>
    <property type="molecule type" value="Genomic_DNA"/>
</dbReference>
<gene>
    <name evidence="3" type="ORF">FRZ67_15445</name>
</gene>
<sequence>MKKVFLFACLAITMNSFAIGKNIRGNGVLKSETREVGSFTGLSSGGPMSVEISYGTSTSLKIEGDENILPYIETYVKDGTLKIKVKDLNSVSPQIKLRVQVSMTSINAISQSGSGMISGNGNFENNGATDFSMSGSGRIELTFAKFNGANISMSGSGSIELKGSINGSLDMHQSGSGNINCINAPCDNATANISGSGTMKLNAAKSIDLRISGSGDIYYTGNASINSHISGSGHIHKI</sequence>
<feature type="chain" id="PRO_5023079076" evidence="1">
    <location>
        <begin position="19"/>
        <end position="238"/>
    </location>
</feature>
<dbReference type="RefSeq" id="WP_147190852.1">
    <property type="nucleotide sequence ID" value="NZ_CP042435.1"/>
</dbReference>
<feature type="domain" description="Putative auto-transporter adhesin head GIN" evidence="2">
    <location>
        <begin position="39"/>
        <end position="223"/>
    </location>
</feature>
<dbReference type="Proteomes" id="UP000321533">
    <property type="component" value="Chromosome"/>
</dbReference>
<evidence type="ECO:0000313" key="3">
    <source>
        <dbReference type="EMBL" id="QEC68633.1"/>
    </source>
</evidence>
<dbReference type="OrthoDB" id="5585143at2"/>
<reference evidence="3 4" key="1">
    <citation type="journal article" date="2016" name="Int. J. Syst. Evol. Microbiol.">
        <title>Panacibacter ginsenosidivorans gen. nov., sp. nov., with ginsenoside converting activity isolated from soil of a ginseng field.</title>
        <authorList>
            <person name="Siddiqi M.Z."/>
            <person name="Muhammad Shafi S."/>
            <person name="Choi K.D."/>
            <person name="Im W.T."/>
        </authorList>
    </citation>
    <scope>NUCLEOTIDE SEQUENCE [LARGE SCALE GENOMIC DNA]</scope>
    <source>
        <strain evidence="3 4">Gsoil1550</strain>
    </source>
</reference>
<dbReference type="Pfam" id="PF10988">
    <property type="entry name" value="DUF2807"/>
    <property type="match status" value="1"/>
</dbReference>
<evidence type="ECO:0000259" key="2">
    <source>
        <dbReference type="Pfam" id="PF10988"/>
    </source>
</evidence>
<dbReference type="AlphaFoldDB" id="A0A5B8VCA7"/>
<keyword evidence="1" id="KW-0732">Signal</keyword>
<name>A0A5B8VCA7_9BACT</name>
<dbReference type="Gene3D" id="2.160.20.120">
    <property type="match status" value="1"/>
</dbReference>
<feature type="signal peptide" evidence="1">
    <location>
        <begin position="1"/>
        <end position="18"/>
    </location>
</feature>
<dbReference type="InterPro" id="IPR021255">
    <property type="entry name" value="DUF2807"/>
</dbReference>